<keyword evidence="1" id="KW-0812">Transmembrane</keyword>
<keyword evidence="3" id="KW-1185">Reference proteome</keyword>
<proteinExistence type="predicted"/>
<dbReference type="RefSeq" id="WP_307257628.1">
    <property type="nucleotide sequence ID" value="NZ_JAUSUC010000024.1"/>
</dbReference>
<evidence type="ECO:0000256" key="1">
    <source>
        <dbReference type="SAM" id="Phobius"/>
    </source>
</evidence>
<keyword evidence="1" id="KW-0472">Membrane</keyword>
<feature type="transmembrane region" description="Helical" evidence="1">
    <location>
        <begin position="12"/>
        <end position="34"/>
    </location>
</feature>
<dbReference type="EMBL" id="JAUSUC010000024">
    <property type="protein sequence ID" value="MDQ0215631.1"/>
    <property type="molecule type" value="Genomic_DNA"/>
</dbReference>
<sequence length="173" mass="20147">MIQKVISKRRLTVFFIVLFLIFILCIPFHTAVVFEKEGNILSFFPIKEGETFQIRYIHSIHLSEVRETYKIIKNHQFQQTELMYEDTSIGMPAHAEKNEKFIMKDGKYYITGMKKVFQNIQMSTSRVVISHELIFKGKICPLENVIPPGTIVKIHVKRLSLLQLCKGVNMIGK</sequence>
<organism evidence="2 3">
    <name type="scientific">Oikeobacillus pervagus</name>
    <dbReference type="NCBI Taxonomy" id="1325931"/>
    <lineage>
        <taxon>Bacteria</taxon>
        <taxon>Bacillati</taxon>
        <taxon>Bacillota</taxon>
        <taxon>Bacilli</taxon>
        <taxon>Bacillales</taxon>
        <taxon>Bacillaceae</taxon>
        <taxon>Oikeobacillus</taxon>
    </lineage>
</organism>
<dbReference type="Proteomes" id="UP001237207">
    <property type="component" value="Unassembled WGS sequence"/>
</dbReference>
<dbReference type="AlphaFoldDB" id="A0AAJ1T5J4"/>
<accession>A0AAJ1T5J4</accession>
<name>A0AAJ1T5J4_9BACI</name>
<evidence type="ECO:0000313" key="3">
    <source>
        <dbReference type="Proteomes" id="UP001237207"/>
    </source>
</evidence>
<reference evidence="2" key="1">
    <citation type="submission" date="2023-07" db="EMBL/GenBank/DDBJ databases">
        <title>Genomic Encyclopedia of Type Strains, Phase IV (KMG-IV): sequencing the most valuable type-strain genomes for metagenomic binning, comparative biology and taxonomic classification.</title>
        <authorList>
            <person name="Goeker M."/>
        </authorList>
    </citation>
    <scope>NUCLEOTIDE SEQUENCE</scope>
    <source>
        <strain evidence="2">DSM 23947</strain>
    </source>
</reference>
<protein>
    <recommendedName>
        <fullName evidence="4">DUF1850 domain-containing protein</fullName>
    </recommendedName>
</protein>
<keyword evidence="1" id="KW-1133">Transmembrane helix</keyword>
<gene>
    <name evidence="2" type="ORF">J2S13_002049</name>
</gene>
<comment type="caution">
    <text evidence="2">The sequence shown here is derived from an EMBL/GenBank/DDBJ whole genome shotgun (WGS) entry which is preliminary data.</text>
</comment>
<evidence type="ECO:0000313" key="2">
    <source>
        <dbReference type="EMBL" id="MDQ0215631.1"/>
    </source>
</evidence>
<dbReference type="Pfam" id="PF08905">
    <property type="entry name" value="DUF1850"/>
    <property type="match status" value="1"/>
</dbReference>
<evidence type="ECO:0008006" key="4">
    <source>
        <dbReference type="Google" id="ProtNLM"/>
    </source>
</evidence>
<dbReference type="InterPro" id="IPR015001">
    <property type="entry name" value="DUF1850"/>
</dbReference>